<accession>A0A9W9YEC5</accession>
<dbReference type="AlphaFoldDB" id="A0A9W9YEC5"/>
<sequence>MVTPLVRSGCFGPGWLVSHNTIEIPNETGRNAEENKKFASNNRKHYLTVNNGIQITAVGDTGHEEKPYQDCSPFFIIKKGEVNFVSKK</sequence>
<name>A0A9W9YEC5_9CNID</name>
<keyword evidence="2" id="KW-1185">Reference proteome</keyword>
<dbReference type="Proteomes" id="UP001163046">
    <property type="component" value="Unassembled WGS sequence"/>
</dbReference>
<comment type="caution">
    <text evidence="1">The sequence shown here is derived from an EMBL/GenBank/DDBJ whole genome shotgun (WGS) entry which is preliminary data.</text>
</comment>
<reference evidence="1" key="1">
    <citation type="submission" date="2023-01" db="EMBL/GenBank/DDBJ databases">
        <title>Genome assembly of the deep-sea coral Lophelia pertusa.</title>
        <authorList>
            <person name="Herrera S."/>
            <person name="Cordes E."/>
        </authorList>
    </citation>
    <scope>NUCLEOTIDE SEQUENCE</scope>
    <source>
        <strain evidence="1">USNM1676648</strain>
        <tissue evidence="1">Polyp</tissue>
    </source>
</reference>
<dbReference type="EMBL" id="MU827781">
    <property type="protein sequence ID" value="KAJ7337034.1"/>
    <property type="molecule type" value="Genomic_DNA"/>
</dbReference>
<protein>
    <submittedName>
        <fullName evidence="1">Uncharacterized protein</fullName>
    </submittedName>
</protein>
<gene>
    <name evidence="1" type="ORF">OS493_009884</name>
</gene>
<evidence type="ECO:0000313" key="1">
    <source>
        <dbReference type="EMBL" id="KAJ7337034.1"/>
    </source>
</evidence>
<organism evidence="1 2">
    <name type="scientific">Desmophyllum pertusum</name>
    <dbReference type="NCBI Taxonomy" id="174260"/>
    <lineage>
        <taxon>Eukaryota</taxon>
        <taxon>Metazoa</taxon>
        <taxon>Cnidaria</taxon>
        <taxon>Anthozoa</taxon>
        <taxon>Hexacorallia</taxon>
        <taxon>Scleractinia</taxon>
        <taxon>Caryophylliina</taxon>
        <taxon>Caryophylliidae</taxon>
        <taxon>Desmophyllum</taxon>
    </lineage>
</organism>
<evidence type="ECO:0000313" key="2">
    <source>
        <dbReference type="Proteomes" id="UP001163046"/>
    </source>
</evidence>
<proteinExistence type="predicted"/>